<dbReference type="EMBL" id="LAZR01017389">
    <property type="protein sequence ID" value="KKM00633.1"/>
    <property type="molecule type" value="Genomic_DNA"/>
</dbReference>
<organism evidence="2">
    <name type="scientific">marine sediment metagenome</name>
    <dbReference type="NCBI Taxonomy" id="412755"/>
    <lineage>
        <taxon>unclassified sequences</taxon>
        <taxon>metagenomes</taxon>
        <taxon>ecological metagenomes</taxon>
    </lineage>
</organism>
<dbReference type="Gene3D" id="3.40.50.450">
    <property type="match status" value="1"/>
</dbReference>
<feature type="domain" description="Smf/DprA SLOG" evidence="1">
    <location>
        <begin position="2"/>
        <end position="53"/>
    </location>
</feature>
<dbReference type="AlphaFoldDB" id="A0A0F9JNU7"/>
<name>A0A0F9JNU7_9ZZZZ</name>
<sequence>MKIAIVGSRNYPRLSDVNEAVKLLPKDCIVLSGGARGVDNEAERCATRRGLEVVIYKPKYAEHGRMAPLIRNDIIAKECDEMIAFWDGKSRGTLHVMNRAKALGKTVRLFEATK</sequence>
<comment type="caution">
    <text evidence="2">The sequence shown here is derived from an EMBL/GenBank/DDBJ whole genome shotgun (WGS) entry which is preliminary data.</text>
</comment>
<gene>
    <name evidence="2" type="ORF">LCGC14_1802460</name>
</gene>
<accession>A0A0F9JNU7</accession>
<proteinExistence type="predicted"/>
<reference evidence="2" key="1">
    <citation type="journal article" date="2015" name="Nature">
        <title>Complex archaea that bridge the gap between prokaryotes and eukaryotes.</title>
        <authorList>
            <person name="Spang A."/>
            <person name="Saw J.H."/>
            <person name="Jorgensen S.L."/>
            <person name="Zaremba-Niedzwiedzka K."/>
            <person name="Martijn J."/>
            <person name="Lind A.E."/>
            <person name="van Eijk R."/>
            <person name="Schleper C."/>
            <person name="Guy L."/>
            <person name="Ettema T.J."/>
        </authorList>
    </citation>
    <scope>NUCLEOTIDE SEQUENCE</scope>
</reference>
<evidence type="ECO:0000259" key="1">
    <source>
        <dbReference type="Pfam" id="PF02481"/>
    </source>
</evidence>
<evidence type="ECO:0000313" key="2">
    <source>
        <dbReference type="EMBL" id="KKM00633.1"/>
    </source>
</evidence>
<dbReference type="Pfam" id="PF02481">
    <property type="entry name" value="DNA_processg_A"/>
    <property type="match status" value="1"/>
</dbReference>
<dbReference type="SUPFAM" id="SSF102405">
    <property type="entry name" value="MCP/YpsA-like"/>
    <property type="match status" value="1"/>
</dbReference>
<dbReference type="InterPro" id="IPR057666">
    <property type="entry name" value="DrpA_SLOG"/>
</dbReference>
<protein>
    <recommendedName>
        <fullName evidence="1">Smf/DprA SLOG domain-containing protein</fullName>
    </recommendedName>
</protein>